<accession>A0A1K1QUJ3</accession>
<name>A0A1K1QUJ3_9FLAO</name>
<reference evidence="3" key="1">
    <citation type="submission" date="2016-11" db="EMBL/GenBank/DDBJ databases">
        <authorList>
            <person name="Varghese N."/>
            <person name="Submissions S."/>
        </authorList>
    </citation>
    <scope>NUCLEOTIDE SEQUENCE [LARGE SCALE GENOMIC DNA]</scope>
    <source>
        <strain evidence="3">DSM 24786</strain>
    </source>
</reference>
<dbReference type="RefSeq" id="WP_072304585.1">
    <property type="nucleotide sequence ID" value="NZ_FPIY01000005.1"/>
</dbReference>
<dbReference type="STRING" id="76595.SAMN05660313_02958"/>
<organism evidence="2 3">
    <name type="scientific">Cellulophaga fucicola</name>
    <dbReference type="NCBI Taxonomy" id="76595"/>
    <lineage>
        <taxon>Bacteria</taxon>
        <taxon>Pseudomonadati</taxon>
        <taxon>Bacteroidota</taxon>
        <taxon>Flavobacteriia</taxon>
        <taxon>Flavobacteriales</taxon>
        <taxon>Flavobacteriaceae</taxon>
        <taxon>Cellulophaga</taxon>
    </lineage>
</organism>
<protein>
    <recommendedName>
        <fullName evidence="4">Long-chain fatty acid transport protein</fullName>
    </recommendedName>
</protein>
<keyword evidence="3" id="KW-1185">Reference proteome</keyword>
<dbReference type="Proteomes" id="UP000183257">
    <property type="component" value="Unassembled WGS sequence"/>
</dbReference>
<sequence length="425" mass="46687">MIRKIIIAIVCCMAGTIYAQNGTVSPYSYFGLGDLRSIGSVENQMMGGISMYADSIHINLNNPAAYANLRQTAYTASLSRRESTLKGADSKQNSSVTSLDYLAIGFPIIDNKVGIGFGIKPFSSVGYEVESSFTDPDAGLVTNKYTGEGGVNTVFFSVGGRILQDLTVGVTTNFNFGSIETNRVQDVENVQFGTFDFRESKVNSANFKISANYTPMLTDKIRMNTYFGVETQNNLSSDNTKTIGSFSSSTGQQIETIDVDLDRLGLASRGITIPTTTTIGLGFGQDRKWFVGTEYSAQKLEDYTAPFFTVDNLTYENSSRFAIGGFYTPDYTSFTDYYKRITYRAGVKYINSGMVVNNEDITDFGITFGVGLPLDAINDPFSNINIGFEIGKRGTTSADLIQENYFKINLGISLNSKWFNKRTIN</sequence>
<keyword evidence="1" id="KW-0732">Signal</keyword>
<dbReference type="AlphaFoldDB" id="A0A1K1QUJ3"/>
<evidence type="ECO:0008006" key="4">
    <source>
        <dbReference type="Google" id="ProtNLM"/>
    </source>
</evidence>
<feature type="chain" id="PRO_5013380860" description="Long-chain fatty acid transport protein" evidence="1">
    <location>
        <begin position="20"/>
        <end position="425"/>
    </location>
</feature>
<proteinExistence type="predicted"/>
<gene>
    <name evidence="2" type="ORF">SAMN05660313_02958</name>
</gene>
<evidence type="ECO:0000256" key="1">
    <source>
        <dbReference type="SAM" id="SignalP"/>
    </source>
</evidence>
<dbReference type="SUPFAM" id="SSF56935">
    <property type="entry name" value="Porins"/>
    <property type="match status" value="1"/>
</dbReference>
<evidence type="ECO:0000313" key="3">
    <source>
        <dbReference type="Proteomes" id="UP000183257"/>
    </source>
</evidence>
<dbReference type="OrthoDB" id="1491239at2"/>
<dbReference type="EMBL" id="FPIY01000005">
    <property type="protein sequence ID" value="SFW63353.1"/>
    <property type="molecule type" value="Genomic_DNA"/>
</dbReference>
<evidence type="ECO:0000313" key="2">
    <source>
        <dbReference type="EMBL" id="SFW63353.1"/>
    </source>
</evidence>
<feature type="signal peptide" evidence="1">
    <location>
        <begin position="1"/>
        <end position="19"/>
    </location>
</feature>